<dbReference type="AlphaFoldDB" id="A0AAD9NZA0"/>
<reference evidence="2" key="1">
    <citation type="journal article" date="2023" name="Mol. Biol. Evol.">
        <title>Third-Generation Sequencing Reveals the Adaptive Role of the Epigenome in Three Deep-Sea Polychaetes.</title>
        <authorList>
            <person name="Perez M."/>
            <person name="Aroh O."/>
            <person name="Sun Y."/>
            <person name="Lan Y."/>
            <person name="Juniper S.K."/>
            <person name="Young C.R."/>
            <person name="Angers B."/>
            <person name="Qian P.Y."/>
        </authorList>
    </citation>
    <scope>NUCLEOTIDE SEQUENCE</scope>
    <source>
        <strain evidence="2">R07B-5</strain>
    </source>
</reference>
<sequence length="197" mass="22414">MMDRNANAAENVLVDLDQELEHIRGFICGCRFTSEEPSVVFARKQPSDDKQRFDLQHRRGVNPPAALPTEPPPQASTSTNSVCLTRSMNSADINCPDQSRHIRSRTSPLLQQSAHHVKWLLPLAHQKMTKEAVIVSCCVTNRQNTWLGAVRKNPLTSKATDKEVEQELKMWLKFATERDVGRKEREERKRSEVTAMP</sequence>
<proteinExistence type="predicted"/>
<gene>
    <name evidence="2" type="ORF">NP493_241g00017</name>
</gene>
<feature type="compositionally biased region" description="Pro residues" evidence="1">
    <location>
        <begin position="65"/>
        <end position="74"/>
    </location>
</feature>
<organism evidence="2 3">
    <name type="scientific">Ridgeia piscesae</name>
    <name type="common">Tubeworm</name>
    <dbReference type="NCBI Taxonomy" id="27915"/>
    <lineage>
        <taxon>Eukaryota</taxon>
        <taxon>Metazoa</taxon>
        <taxon>Spiralia</taxon>
        <taxon>Lophotrochozoa</taxon>
        <taxon>Annelida</taxon>
        <taxon>Polychaeta</taxon>
        <taxon>Sedentaria</taxon>
        <taxon>Canalipalpata</taxon>
        <taxon>Sabellida</taxon>
        <taxon>Siboglinidae</taxon>
        <taxon>Ridgeia</taxon>
    </lineage>
</organism>
<dbReference type="EMBL" id="JAODUO010000241">
    <property type="protein sequence ID" value="KAK2185227.1"/>
    <property type="molecule type" value="Genomic_DNA"/>
</dbReference>
<keyword evidence="3" id="KW-1185">Reference proteome</keyword>
<dbReference type="Proteomes" id="UP001209878">
    <property type="component" value="Unassembled WGS sequence"/>
</dbReference>
<comment type="caution">
    <text evidence="2">The sequence shown here is derived from an EMBL/GenBank/DDBJ whole genome shotgun (WGS) entry which is preliminary data.</text>
</comment>
<name>A0AAD9NZA0_RIDPI</name>
<feature type="region of interest" description="Disordered" evidence="1">
    <location>
        <begin position="178"/>
        <end position="197"/>
    </location>
</feature>
<protein>
    <submittedName>
        <fullName evidence="2">Uncharacterized protein</fullName>
    </submittedName>
</protein>
<accession>A0AAD9NZA0</accession>
<evidence type="ECO:0000313" key="2">
    <source>
        <dbReference type="EMBL" id="KAK2185227.1"/>
    </source>
</evidence>
<evidence type="ECO:0000256" key="1">
    <source>
        <dbReference type="SAM" id="MobiDB-lite"/>
    </source>
</evidence>
<feature type="region of interest" description="Disordered" evidence="1">
    <location>
        <begin position="60"/>
        <end position="79"/>
    </location>
</feature>
<evidence type="ECO:0000313" key="3">
    <source>
        <dbReference type="Proteomes" id="UP001209878"/>
    </source>
</evidence>